<reference evidence="2" key="1">
    <citation type="submission" date="2023-10" db="EMBL/GenBank/DDBJ databases">
        <title>Genome assembly of Pristionchus species.</title>
        <authorList>
            <person name="Yoshida K."/>
            <person name="Sommer R.J."/>
        </authorList>
    </citation>
    <scope>NUCLEOTIDE SEQUENCE</scope>
    <source>
        <strain evidence="2">RS5133</strain>
    </source>
</reference>
<feature type="transmembrane region" description="Helical" evidence="1">
    <location>
        <begin position="105"/>
        <end position="129"/>
    </location>
</feature>
<accession>A0AAV5VZ63</accession>
<evidence type="ECO:0000313" key="3">
    <source>
        <dbReference type="Proteomes" id="UP001432322"/>
    </source>
</evidence>
<gene>
    <name evidence="2" type="ORF">PFISCL1PPCAC_14301</name>
</gene>
<evidence type="ECO:0008006" key="4">
    <source>
        <dbReference type="Google" id="ProtNLM"/>
    </source>
</evidence>
<proteinExistence type="predicted"/>
<keyword evidence="1" id="KW-1133">Transmembrane helix</keyword>
<keyword evidence="3" id="KW-1185">Reference proteome</keyword>
<feature type="transmembrane region" description="Helical" evidence="1">
    <location>
        <begin position="175"/>
        <end position="203"/>
    </location>
</feature>
<dbReference type="EMBL" id="BTSY01000004">
    <property type="protein sequence ID" value="GMT23004.1"/>
    <property type="molecule type" value="Genomic_DNA"/>
</dbReference>
<organism evidence="2 3">
    <name type="scientific">Pristionchus fissidentatus</name>
    <dbReference type="NCBI Taxonomy" id="1538716"/>
    <lineage>
        <taxon>Eukaryota</taxon>
        <taxon>Metazoa</taxon>
        <taxon>Ecdysozoa</taxon>
        <taxon>Nematoda</taxon>
        <taxon>Chromadorea</taxon>
        <taxon>Rhabditida</taxon>
        <taxon>Rhabditina</taxon>
        <taxon>Diplogasteromorpha</taxon>
        <taxon>Diplogasteroidea</taxon>
        <taxon>Neodiplogasteridae</taxon>
        <taxon>Pristionchus</taxon>
    </lineage>
</organism>
<keyword evidence="1" id="KW-0472">Membrane</keyword>
<dbReference type="Proteomes" id="UP001432322">
    <property type="component" value="Unassembled WGS sequence"/>
</dbReference>
<feature type="non-terminal residue" evidence="2">
    <location>
        <position position="213"/>
    </location>
</feature>
<evidence type="ECO:0000313" key="2">
    <source>
        <dbReference type="EMBL" id="GMT23004.1"/>
    </source>
</evidence>
<feature type="transmembrane region" description="Helical" evidence="1">
    <location>
        <begin position="12"/>
        <end position="33"/>
    </location>
</feature>
<dbReference type="AlphaFoldDB" id="A0AAV5VZ63"/>
<sequence>QILYYERLLIVYGITMSYLFVGWSMQLHIYYFCIRAAMCEIKQFIQDAVEVKCASEKEAIAFFTDSIQRNARLSLSKFAFFELAMVIPCTLFVTFATIMRREAPLLEFILNIVLVFMCILLFQVLTMNPARLHNQIKNTRILFCSNIRQWIPYGQWVHTAALVFSAHLGQNDIGVTLWGFALLSKPLILTALSAMMTALAIFLQFSDCKKQFD</sequence>
<keyword evidence="1" id="KW-0812">Transmembrane</keyword>
<dbReference type="PANTHER" id="PTHR34492">
    <property type="entry name" value="GUSTATORY RECEPTOR FAMILY"/>
    <property type="match status" value="1"/>
</dbReference>
<name>A0AAV5VZ63_9BILA</name>
<feature type="transmembrane region" description="Helical" evidence="1">
    <location>
        <begin position="78"/>
        <end position="99"/>
    </location>
</feature>
<protein>
    <recommendedName>
        <fullName evidence="4">G protein-coupled receptor</fullName>
    </recommendedName>
</protein>
<evidence type="ECO:0000256" key="1">
    <source>
        <dbReference type="SAM" id="Phobius"/>
    </source>
</evidence>
<dbReference type="PANTHER" id="PTHR34492:SF2">
    <property type="entry name" value="G PROTEIN-COUPLED RECEPTOR"/>
    <property type="match status" value="1"/>
</dbReference>
<comment type="caution">
    <text evidence="2">The sequence shown here is derived from an EMBL/GenBank/DDBJ whole genome shotgun (WGS) entry which is preliminary data.</text>
</comment>
<feature type="non-terminal residue" evidence="2">
    <location>
        <position position="1"/>
    </location>
</feature>